<dbReference type="AlphaFoldDB" id="A0A9P6L047"/>
<evidence type="ECO:0000256" key="11">
    <source>
        <dbReference type="ARBA" id="ARBA00023264"/>
    </source>
</evidence>
<evidence type="ECO:0000256" key="5">
    <source>
        <dbReference type="ARBA" id="ARBA00022692"/>
    </source>
</evidence>
<keyword evidence="9" id="KW-0472">Membrane</keyword>
<evidence type="ECO:0000256" key="6">
    <source>
        <dbReference type="ARBA" id="ARBA00022824"/>
    </source>
</evidence>
<name>A0A9P6L047_9AGAM</name>
<evidence type="ECO:0000256" key="7">
    <source>
        <dbReference type="ARBA" id="ARBA00022989"/>
    </source>
</evidence>
<organism evidence="12 13">
    <name type="scientific">Thelephora terrestris</name>
    <dbReference type="NCBI Taxonomy" id="56493"/>
    <lineage>
        <taxon>Eukaryota</taxon>
        <taxon>Fungi</taxon>
        <taxon>Dikarya</taxon>
        <taxon>Basidiomycota</taxon>
        <taxon>Agaricomycotina</taxon>
        <taxon>Agaricomycetes</taxon>
        <taxon>Thelephorales</taxon>
        <taxon>Thelephoraceae</taxon>
        <taxon>Thelephora</taxon>
    </lineage>
</organism>
<reference evidence="12" key="2">
    <citation type="submission" date="2020-11" db="EMBL/GenBank/DDBJ databases">
        <authorList>
            <consortium name="DOE Joint Genome Institute"/>
            <person name="Kuo A."/>
            <person name="Miyauchi S."/>
            <person name="Kiss E."/>
            <person name="Drula E."/>
            <person name="Kohler A."/>
            <person name="Sanchez-Garcia M."/>
            <person name="Andreopoulos B."/>
            <person name="Barry K.W."/>
            <person name="Bonito G."/>
            <person name="Buee M."/>
            <person name="Carver A."/>
            <person name="Chen C."/>
            <person name="Cichocki N."/>
            <person name="Clum A."/>
            <person name="Culley D."/>
            <person name="Crous P.W."/>
            <person name="Fauchery L."/>
            <person name="Girlanda M."/>
            <person name="Hayes R."/>
            <person name="Keri Z."/>
            <person name="Labutti K."/>
            <person name="Lipzen A."/>
            <person name="Lombard V."/>
            <person name="Magnuson J."/>
            <person name="Maillard F."/>
            <person name="Morin E."/>
            <person name="Murat C."/>
            <person name="Nolan M."/>
            <person name="Ohm R."/>
            <person name="Pangilinan J."/>
            <person name="Pereira M."/>
            <person name="Perotto S."/>
            <person name="Peter M."/>
            <person name="Riley R."/>
            <person name="Sitrit Y."/>
            <person name="Stielow B."/>
            <person name="Szollosi G."/>
            <person name="Zifcakova L."/>
            <person name="Stursova M."/>
            <person name="Spatafora J.W."/>
            <person name="Tedersoo L."/>
            <person name="Vaario L.-M."/>
            <person name="Yamada A."/>
            <person name="Yan M."/>
            <person name="Wang P."/>
            <person name="Xu J."/>
            <person name="Bruns T."/>
            <person name="Baldrian P."/>
            <person name="Vilgalys R."/>
            <person name="Henrissat B."/>
            <person name="Grigoriev I.V."/>
            <person name="Hibbett D."/>
            <person name="Nagy L.G."/>
            <person name="Martin F.M."/>
        </authorList>
    </citation>
    <scope>NUCLEOTIDE SEQUENCE</scope>
    <source>
        <strain evidence="12">UH-Tt-Lm1</strain>
    </source>
</reference>
<evidence type="ECO:0000256" key="2">
    <source>
        <dbReference type="ARBA" id="ARBA00022516"/>
    </source>
</evidence>
<keyword evidence="7" id="KW-1133">Transmembrane helix</keyword>
<gene>
    <name evidence="12" type="ORF">BJ322DRAFT_575441</name>
</gene>
<evidence type="ECO:0000256" key="8">
    <source>
        <dbReference type="ARBA" id="ARBA00023098"/>
    </source>
</evidence>
<keyword evidence="11" id="KW-1208">Phospholipid metabolism</keyword>
<dbReference type="GO" id="GO:0012505">
    <property type="term" value="C:endomembrane system"/>
    <property type="evidence" value="ECO:0007669"/>
    <property type="project" value="UniProtKB-SubCell"/>
</dbReference>
<comment type="caution">
    <text evidence="12">The sequence shown here is derived from an EMBL/GenBank/DDBJ whole genome shotgun (WGS) entry which is preliminary data.</text>
</comment>
<keyword evidence="13" id="KW-1185">Reference proteome</keyword>
<keyword evidence="2" id="KW-0444">Lipid biosynthesis</keyword>
<protein>
    <recommendedName>
        <fullName evidence="14">Protein-S-isoprenylcysteine O-methyltransferase</fullName>
    </recommendedName>
</protein>
<dbReference type="GO" id="GO:0008654">
    <property type="term" value="P:phospholipid biosynthetic process"/>
    <property type="evidence" value="ECO:0007669"/>
    <property type="project" value="UniProtKB-KW"/>
</dbReference>
<keyword evidence="3" id="KW-0489">Methyltransferase</keyword>
<dbReference type="InterPro" id="IPR052527">
    <property type="entry name" value="Metal_cation-efflux_comp"/>
</dbReference>
<keyword evidence="10" id="KW-0594">Phospholipid biosynthesis</keyword>
<evidence type="ECO:0008006" key="14">
    <source>
        <dbReference type="Google" id="ProtNLM"/>
    </source>
</evidence>
<sequence>MYFAGIMDHLSDAPKMELIVWGSTMGILASSTFRVRRQLASARSKAGNIKPGSTGPCTQTTLAILGQVGGMSLPTLVYWTATACNKFHQPEWMTEYALPAPPDVFGADGVVVGRAVGLLAFLVGTTLTRSALKALGDQFHAIGVRKKPRLVDSGPYAYVRHPIYTGNLIIATSFALAFWSYIPLYALPITIGGHLLKLPIEERTLTEDPVLGNEYKVYKFRVPYRIIPYIW</sequence>
<accession>A0A9P6L047</accession>
<evidence type="ECO:0000256" key="4">
    <source>
        <dbReference type="ARBA" id="ARBA00022691"/>
    </source>
</evidence>
<dbReference type="Proteomes" id="UP000736335">
    <property type="component" value="Unassembled WGS sequence"/>
</dbReference>
<dbReference type="InterPro" id="IPR007318">
    <property type="entry name" value="Phopholipid_MeTrfase"/>
</dbReference>
<dbReference type="Pfam" id="PF04191">
    <property type="entry name" value="PEMT"/>
    <property type="match status" value="1"/>
</dbReference>
<keyword evidence="4" id="KW-0949">S-adenosyl-L-methionine</keyword>
<dbReference type="GO" id="GO:0008168">
    <property type="term" value="F:methyltransferase activity"/>
    <property type="evidence" value="ECO:0007669"/>
    <property type="project" value="UniProtKB-KW"/>
</dbReference>
<evidence type="ECO:0000313" key="13">
    <source>
        <dbReference type="Proteomes" id="UP000736335"/>
    </source>
</evidence>
<evidence type="ECO:0000256" key="1">
    <source>
        <dbReference type="ARBA" id="ARBA00004127"/>
    </source>
</evidence>
<proteinExistence type="predicted"/>
<evidence type="ECO:0000256" key="3">
    <source>
        <dbReference type="ARBA" id="ARBA00022603"/>
    </source>
</evidence>
<keyword evidence="6" id="KW-0256">Endoplasmic reticulum</keyword>
<dbReference type="Gene3D" id="1.20.120.1630">
    <property type="match status" value="1"/>
</dbReference>
<dbReference type="GO" id="GO:0032259">
    <property type="term" value="P:methylation"/>
    <property type="evidence" value="ECO:0007669"/>
    <property type="project" value="UniProtKB-KW"/>
</dbReference>
<dbReference type="OrthoDB" id="422086at2759"/>
<dbReference type="PANTHER" id="PTHR43847:SF1">
    <property type="entry name" value="BLL3993 PROTEIN"/>
    <property type="match status" value="1"/>
</dbReference>
<evidence type="ECO:0000313" key="12">
    <source>
        <dbReference type="EMBL" id="KAF9777436.1"/>
    </source>
</evidence>
<evidence type="ECO:0000256" key="10">
    <source>
        <dbReference type="ARBA" id="ARBA00023209"/>
    </source>
</evidence>
<comment type="subcellular location">
    <subcellularLocation>
        <location evidence="1">Endomembrane system</location>
        <topology evidence="1">Multi-pass membrane protein</topology>
    </subcellularLocation>
</comment>
<evidence type="ECO:0000256" key="9">
    <source>
        <dbReference type="ARBA" id="ARBA00023136"/>
    </source>
</evidence>
<reference evidence="12" key="1">
    <citation type="journal article" date="2020" name="Nat. Commun.">
        <title>Large-scale genome sequencing of mycorrhizal fungi provides insights into the early evolution of symbiotic traits.</title>
        <authorList>
            <person name="Miyauchi S."/>
            <person name="Kiss E."/>
            <person name="Kuo A."/>
            <person name="Drula E."/>
            <person name="Kohler A."/>
            <person name="Sanchez-Garcia M."/>
            <person name="Morin E."/>
            <person name="Andreopoulos B."/>
            <person name="Barry K.W."/>
            <person name="Bonito G."/>
            <person name="Buee M."/>
            <person name="Carver A."/>
            <person name="Chen C."/>
            <person name="Cichocki N."/>
            <person name="Clum A."/>
            <person name="Culley D."/>
            <person name="Crous P.W."/>
            <person name="Fauchery L."/>
            <person name="Girlanda M."/>
            <person name="Hayes R.D."/>
            <person name="Keri Z."/>
            <person name="LaButti K."/>
            <person name="Lipzen A."/>
            <person name="Lombard V."/>
            <person name="Magnuson J."/>
            <person name="Maillard F."/>
            <person name="Murat C."/>
            <person name="Nolan M."/>
            <person name="Ohm R.A."/>
            <person name="Pangilinan J."/>
            <person name="Pereira M.F."/>
            <person name="Perotto S."/>
            <person name="Peter M."/>
            <person name="Pfister S."/>
            <person name="Riley R."/>
            <person name="Sitrit Y."/>
            <person name="Stielow J.B."/>
            <person name="Szollosi G."/>
            <person name="Zifcakova L."/>
            <person name="Stursova M."/>
            <person name="Spatafora J.W."/>
            <person name="Tedersoo L."/>
            <person name="Vaario L.M."/>
            <person name="Yamada A."/>
            <person name="Yan M."/>
            <person name="Wang P."/>
            <person name="Xu J."/>
            <person name="Bruns T."/>
            <person name="Baldrian P."/>
            <person name="Vilgalys R."/>
            <person name="Dunand C."/>
            <person name="Henrissat B."/>
            <person name="Grigoriev I.V."/>
            <person name="Hibbett D."/>
            <person name="Nagy L.G."/>
            <person name="Martin F.M."/>
        </authorList>
    </citation>
    <scope>NUCLEOTIDE SEQUENCE</scope>
    <source>
        <strain evidence="12">UH-Tt-Lm1</strain>
    </source>
</reference>
<keyword evidence="8" id="KW-0443">Lipid metabolism</keyword>
<dbReference type="EMBL" id="WIUZ02000039">
    <property type="protein sequence ID" value="KAF9777436.1"/>
    <property type="molecule type" value="Genomic_DNA"/>
</dbReference>
<keyword evidence="3" id="KW-0808">Transferase</keyword>
<dbReference type="PANTHER" id="PTHR43847">
    <property type="entry name" value="BLL3993 PROTEIN"/>
    <property type="match status" value="1"/>
</dbReference>
<keyword evidence="5" id="KW-0812">Transmembrane</keyword>